<dbReference type="AlphaFoldDB" id="A0A1X7UL25"/>
<accession>A0A1X7UL25</accession>
<protein>
    <submittedName>
        <fullName evidence="1">Uncharacterized protein</fullName>
    </submittedName>
</protein>
<organism evidence="1">
    <name type="scientific">Amphimedon queenslandica</name>
    <name type="common">Sponge</name>
    <dbReference type="NCBI Taxonomy" id="400682"/>
    <lineage>
        <taxon>Eukaryota</taxon>
        <taxon>Metazoa</taxon>
        <taxon>Porifera</taxon>
        <taxon>Demospongiae</taxon>
        <taxon>Heteroscleromorpha</taxon>
        <taxon>Haplosclerida</taxon>
        <taxon>Niphatidae</taxon>
        <taxon>Amphimedon</taxon>
    </lineage>
</organism>
<reference evidence="1" key="1">
    <citation type="submission" date="2017-05" db="UniProtKB">
        <authorList>
            <consortium name="EnsemblMetazoa"/>
        </authorList>
    </citation>
    <scope>IDENTIFICATION</scope>
</reference>
<dbReference type="InParanoid" id="A0A1X7UL25"/>
<evidence type="ECO:0000313" key="1">
    <source>
        <dbReference type="EnsemblMetazoa" id="Aqu2.1.28680_001"/>
    </source>
</evidence>
<sequence>MYTCNVVHALFLTDFMTRQEDSAPKCHSTGVEHTTITIHHLLPPSSTTQRTTSGLIPNDYTRVHVYHCDKPEGKAVPRPHTNIEDTHKIKFKTQAQRLK</sequence>
<dbReference type="EnsemblMetazoa" id="Aqu2.1.28680_001">
    <property type="protein sequence ID" value="Aqu2.1.28680_001"/>
    <property type="gene ID" value="Aqu2.1.28680"/>
</dbReference>
<name>A0A1X7UL25_AMPQE</name>
<proteinExistence type="predicted"/>